<dbReference type="AlphaFoldDB" id="A0A9D2VGX2"/>
<proteinExistence type="predicted"/>
<dbReference type="RefSeq" id="WP_276831234.1">
    <property type="nucleotide sequence ID" value="NZ_DYTQ01000093.1"/>
</dbReference>
<name>A0A9D2VGX2_9BURK</name>
<dbReference type="PANTHER" id="PTHR35399:SF2">
    <property type="entry name" value="DUF839 DOMAIN-CONTAINING PROTEIN"/>
    <property type="match status" value="1"/>
</dbReference>
<evidence type="ECO:0000313" key="3">
    <source>
        <dbReference type="Proteomes" id="UP000700248"/>
    </source>
</evidence>
<comment type="caution">
    <text evidence="2">The sequence shown here is derived from an EMBL/GenBank/DDBJ whole genome shotgun (WGS) entry which is preliminary data.</text>
</comment>
<dbReference type="Pfam" id="PF05787">
    <property type="entry name" value="PhoX"/>
    <property type="match status" value="1"/>
</dbReference>
<dbReference type="InterPro" id="IPR011042">
    <property type="entry name" value="6-blade_b-propeller_TolB-like"/>
</dbReference>
<feature type="region of interest" description="Disordered" evidence="1">
    <location>
        <begin position="489"/>
        <end position="515"/>
    </location>
</feature>
<dbReference type="PROSITE" id="PS51318">
    <property type="entry name" value="TAT"/>
    <property type="match status" value="1"/>
</dbReference>
<evidence type="ECO:0000256" key="1">
    <source>
        <dbReference type="SAM" id="MobiDB-lite"/>
    </source>
</evidence>
<gene>
    <name evidence="2" type="ORF">K8U84_08065</name>
</gene>
<dbReference type="Proteomes" id="UP000700248">
    <property type="component" value="Unassembled WGS sequence"/>
</dbReference>
<dbReference type="InterPro" id="IPR008557">
    <property type="entry name" value="PhoX"/>
</dbReference>
<dbReference type="SUPFAM" id="SSF101898">
    <property type="entry name" value="NHL repeat"/>
    <property type="match status" value="1"/>
</dbReference>
<reference evidence="2" key="2">
    <citation type="submission" date="2021-09" db="EMBL/GenBank/DDBJ databases">
        <authorList>
            <person name="Gilroy R."/>
        </authorList>
    </citation>
    <scope>NUCLEOTIDE SEQUENCE</scope>
    <source>
        <strain evidence="2">CHK175-13533</strain>
    </source>
</reference>
<dbReference type="EMBL" id="DYTQ01000093">
    <property type="protein sequence ID" value="HJH24492.1"/>
    <property type="molecule type" value="Genomic_DNA"/>
</dbReference>
<dbReference type="InterPro" id="IPR006311">
    <property type="entry name" value="TAT_signal"/>
</dbReference>
<evidence type="ECO:0000313" key="2">
    <source>
        <dbReference type="EMBL" id="HJH24492.1"/>
    </source>
</evidence>
<protein>
    <submittedName>
        <fullName evidence="2">PhoX family phosphatase</fullName>
    </submittedName>
</protein>
<sequence length="690" mass="76016">MSQQDWDDIASNPCQTPSFNEVVDQLSSRRRFLKTGLGASALGFLGLGATSLSAQGSPTLKQQPLAQAISFAFEPLGPSTTDALVLPKGYRHQVINRWGDPLFTHSPQFKGDASEGGAAQAQQVGYNHDGMHFFPIDAPKGTPKSSTEGLLVTNHEYITPHYFFPKGVEPGNAQWNEDWVRKSQHAQGASVVHIRLKDGQWEPVLDSPFNRSIHANTPMQVVGPAAGHPLMQTTADPTGTWAKGTFGNCGNGWTPWNTYLTCEENFTDYFGVGTLDPDQVAYPDAATQAHLQRYKGSAKVSSDDYKWDTHDPRFDWTQEPNEANRFGWIVEIDPFDPHSAPKKLTALGRFKHENAAWTLAPDQRVVVYMGDDQRSEYLYKFVSKNAFNAETPALNRLLLDEGTLYVAKFAAENAHAQDLAGQGQWIPLQLETPIAGGKTLGDMFSDMGELLIKTRQAADAVGATPMDRPEWVAVHPQTQEVYVTLTNNSHRGSDKERWPNGLKHPAADGPNPREENKYGQIIRWREQGGDPTALQFEWDIFILAGNPNRYPAGDLRCGSDSITPENTFNSPDGLAFDAQGRLWIQTDGNYSNSNEYEGQGNNSMLIADPTSKAVHRFMVGPKGCEVTGITWTPDQRYVFINIQHPGEGLSVAESQATPTAVSTWPDGKQAQRPRPATVVIWREDGGIVGA</sequence>
<dbReference type="Gene3D" id="2.120.10.30">
    <property type="entry name" value="TolB, C-terminal domain"/>
    <property type="match status" value="1"/>
</dbReference>
<accession>A0A9D2VGX2</accession>
<dbReference type="PANTHER" id="PTHR35399">
    <property type="entry name" value="SLR8030 PROTEIN"/>
    <property type="match status" value="1"/>
</dbReference>
<reference evidence="2" key="1">
    <citation type="journal article" date="2021" name="PeerJ">
        <title>Extensive microbial diversity within the chicken gut microbiome revealed by metagenomics and culture.</title>
        <authorList>
            <person name="Gilroy R."/>
            <person name="Ravi A."/>
            <person name="Getino M."/>
            <person name="Pursley I."/>
            <person name="Horton D.L."/>
            <person name="Alikhan N.F."/>
            <person name="Baker D."/>
            <person name="Gharbi K."/>
            <person name="Hall N."/>
            <person name="Watson M."/>
            <person name="Adriaenssens E.M."/>
            <person name="Foster-Nyarko E."/>
            <person name="Jarju S."/>
            <person name="Secka A."/>
            <person name="Antonio M."/>
            <person name="Oren A."/>
            <person name="Chaudhuri R.R."/>
            <person name="La Ragione R."/>
            <person name="Hildebrand F."/>
            <person name="Pallen M.J."/>
        </authorList>
    </citation>
    <scope>NUCLEOTIDE SEQUENCE</scope>
    <source>
        <strain evidence="2">CHK175-13533</strain>
    </source>
</reference>
<organism evidence="2 3">
    <name type="scientific">Paenalcaligenes hominis</name>
    <dbReference type="NCBI Taxonomy" id="643674"/>
    <lineage>
        <taxon>Bacteria</taxon>
        <taxon>Pseudomonadati</taxon>
        <taxon>Pseudomonadota</taxon>
        <taxon>Betaproteobacteria</taxon>
        <taxon>Burkholderiales</taxon>
        <taxon>Alcaligenaceae</taxon>
        <taxon>Paenalcaligenes</taxon>
    </lineage>
</organism>